<accession>A0A0C3B005</accession>
<organism evidence="1 2">
    <name type="scientific">Piloderma croceum (strain F 1598)</name>
    <dbReference type="NCBI Taxonomy" id="765440"/>
    <lineage>
        <taxon>Eukaryota</taxon>
        <taxon>Fungi</taxon>
        <taxon>Dikarya</taxon>
        <taxon>Basidiomycota</taxon>
        <taxon>Agaricomycotina</taxon>
        <taxon>Agaricomycetes</taxon>
        <taxon>Agaricomycetidae</taxon>
        <taxon>Atheliales</taxon>
        <taxon>Atheliaceae</taxon>
        <taxon>Piloderma</taxon>
    </lineage>
</organism>
<reference evidence="1 2" key="1">
    <citation type="submission" date="2014-04" db="EMBL/GenBank/DDBJ databases">
        <authorList>
            <consortium name="DOE Joint Genome Institute"/>
            <person name="Kuo A."/>
            <person name="Tarkka M."/>
            <person name="Buscot F."/>
            <person name="Kohler A."/>
            <person name="Nagy L.G."/>
            <person name="Floudas D."/>
            <person name="Copeland A."/>
            <person name="Barry K.W."/>
            <person name="Cichocki N."/>
            <person name="Veneault-Fourrey C."/>
            <person name="LaButti K."/>
            <person name="Lindquist E.A."/>
            <person name="Lipzen A."/>
            <person name="Lundell T."/>
            <person name="Morin E."/>
            <person name="Murat C."/>
            <person name="Sun H."/>
            <person name="Tunlid A."/>
            <person name="Henrissat B."/>
            <person name="Grigoriev I.V."/>
            <person name="Hibbett D.S."/>
            <person name="Martin F."/>
            <person name="Nordberg H.P."/>
            <person name="Cantor M.N."/>
            <person name="Hua S.X."/>
        </authorList>
    </citation>
    <scope>NUCLEOTIDE SEQUENCE [LARGE SCALE GENOMIC DNA]</scope>
    <source>
        <strain evidence="1 2">F 1598</strain>
    </source>
</reference>
<proteinExistence type="predicted"/>
<dbReference type="Proteomes" id="UP000054166">
    <property type="component" value="Unassembled WGS sequence"/>
</dbReference>
<dbReference type="AlphaFoldDB" id="A0A0C3B005"/>
<dbReference type="InParanoid" id="A0A0C3B005"/>
<reference evidence="2" key="2">
    <citation type="submission" date="2015-01" db="EMBL/GenBank/DDBJ databases">
        <title>Evolutionary Origins and Diversification of the Mycorrhizal Mutualists.</title>
        <authorList>
            <consortium name="DOE Joint Genome Institute"/>
            <consortium name="Mycorrhizal Genomics Consortium"/>
            <person name="Kohler A."/>
            <person name="Kuo A."/>
            <person name="Nagy L.G."/>
            <person name="Floudas D."/>
            <person name="Copeland A."/>
            <person name="Barry K.W."/>
            <person name="Cichocki N."/>
            <person name="Veneault-Fourrey C."/>
            <person name="LaButti K."/>
            <person name="Lindquist E.A."/>
            <person name="Lipzen A."/>
            <person name="Lundell T."/>
            <person name="Morin E."/>
            <person name="Murat C."/>
            <person name="Riley R."/>
            <person name="Ohm R."/>
            <person name="Sun H."/>
            <person name="Tunlid A."/>
            <person name="Henrissat B."/>
            <person name="Grigoriev I.V."/>
            <person name="Hibbett D.S."/>
            <person name="Martin F."/>
        </authorList>
    </citation>
    <scope>NUCLEOTIDE SEQUENCE [LARGE SCALE GENOMIC DNA]</scope>
    <source>
        <strain evidence="2">F 1598</strain>
    </source>
</reference>
<evidence type="ECO:0000313" key="2">
    <source>
        <dbReference type="Proteomes" id="UP000054166"/>
    </source>
</evidence>
<keyword evidence="2" id="KW-1185">Reference proteome</keyword>
<name>A0A0C3B005_PILCF</name>
<evidence type="ECO:0000313" key="1">
    <source>
        <dbReference type="EMBL" id="KIM79563.1"/>
    </source>
</evidence>
<sequence>MDQFNLKIFCKNCGISLLSHISVPSSLTLHLHRTCQAPNASESKMLRDVLLQAGSDLAQLDSEIDQVQAVLEALRQKREALLKFTAEHNAILAPICRLPLELLTDIFVRCLSSLPCRGERVNAKRWQRFSSLIDLSGPLEGSQSMSASLKDLSPR</sequence>
<gene>
    <name evidence="1" type="ORF">PILCRDRAFT_560323</name>
</gene>
<dbReference type="HOGENOM" id="CLU_1696198_0_0_1"/>
<dbReference type="EMBL" id="KN833009">
    <property type="protein sequence ID" value="KIM79563.1"/>
    <property type="molecule type" value="Genomic_DNA"/>
</dbReference>
<protein>
    <submittedName>
        <fullName evidence="1">Uncharacterized protein</fullName>
    </submittedName>
</protein>
<dbReference type="OrthoDB" id="3248197at2759"/>